<evidence type="ECO:0000313" key="5">
    <source>
        <dbReference type="Proteomes" id="UP000595512"/>
    </source>
</evidence>
<sequence>MKNHWFTFFGGTILVKVEGKGVERFINQLTRSSLIVWNVKRQGTSAITFYIRLQDVHKLRQHVRKFDCKVSFLSGQGAPFLWKRTLKNAGFFAGFFLFFVVITLLSNIVWGININGASPQMEHQIRKELDHLGVHVGKLQFFIDDVETIQRKLEDRIPNITWVGVDLNGTTYHFQVVEKNIPEQPEKQSPQNLVANKKAVIVDMFVENGQPVVKVNQYVKKGQLLVSGTIGNEHNEKKVAAVGKVIGKTWYKVDVNMPFQSEFQVYTGNEKRKYSLKIGSVSIPLWGFGKIEYKDYDKETESHKIKFLKWSLPIKYENTTIRENEKVERNYTKNEAINAAKEIALSDLKAKIPSDAKIIDEYVLHQKVENGKVDLSIYFQVTENIAKAKPIIQGDAE</sequence>
<evidence type="ECO:0000313" key="4">
    <source>
        <dbReference type="Proteomes" id="UP000075666"/>
    </source>
</evidence>
<accession>A0A150LH74</accession>
<dbReference type="PIRSF" id="PIRSF029895">
    <property type="entry name" value="SpoIV"/>
    <property type="match status" value="1"/>
</dbReference>
<dbReference type="KEGG" id="hspo:JGZ69_15880"/>
<keyword evidence="4" id="KW-1185">Reference proteome</keyword>
<organism evidence="2 4">
    <name type="scientific">Heyndrickxia sporothermodurans</name>
    <dbReference type="NCBI Taxonomy" id="46224"/>
    <lineage>
        <taxon>Bacteria</taxon>
        <taxon>Bacillati</taxon>
        <taxon>Bacillota</taxon>
        <taxon>Bacilli</taxon>
        <taxon>Bacillales</taxon>
        <taxon>Bacillaceae</taxon>
        <taxon>Heyndrickxia</taxon>
    </lineage>
</organism>
<dbReference type="AlphaFoldDB" id="A0A150LH74"/>
<feature type="transmembrane region" description="Helical" evidence="1">
    <location>
        <begin position="89"/>
        <end position="112"/>
    </location>
</feature>
<evidence type="ECO:0000313" key="2">
    <source>
        <dbReference type="EMBL" id="KYD11595.1"/>
    </source>
</evidence>
<gene>
    <name evidence="3" type="primary">yqfD</name>
    <name evidence="2" type="ORF">B4102_1498</name>
    <name evidence="3" type="ORF">JGZ69_15880</name>
</gene>
<protein>
    <submittedName>
        <fullName evidence="3">Sporulation protein YqfD</fullName>
    </submittedName>
</protein>
<keyword evidence="1" id="KW-0812">Transmembrane</keyword>
<reference evidence="3 5" key="2">
    <citation type="submission" date="2020-12" db="EMBL/GenBank/DDBJ databases">
        <title>Taxonomic evaluation of the Bacillus sporothermodurans group of bacteria based on whole genome sequences.</title>
        <authorList>
            <person name="Fiedler G."/>
            <person name="Herbstmann A.-D."/>
            <person name="Doll E."/>
            <person name="Wenning M."/>
            <person name="Brinks E."/>
            <person name="Kabisch J."/>
            <person name="Breitenwieser F."/>
            <person name="Lappann M."/>
            <person name="Boehnlein C."/>
            <person name="Franz C."/>
        </authorList>
    </citation>
    <scope>NUCLEOTIDE SEQUENCE [LARGE SCALE GENOMIC DNA]</scope>
    <source>
        <strain evidence="3 5">DSM 10599</strain>
    </source>
</reference>
<dbReference type="RefSeq" id="WP_066225992.1">
    <property type="nucleotide sequence ID" value="NZ_CP066701.1"/>
</dbReference>
<proteinExistence type="predicted"/>
<dbReference type="Pfam" id="PF06898">
    <property type="entry name" value="YqfD"/>
    <property type="match status" value="1"/>
</dbReference>
<dbReference type="OrthoDB" id="1640349at2"/>
<keyword evidence="1" id="KW-0472">Membrane</keyword>
<evidence type="ECO:0000256" key="1">
    <source>
        <dbReference type="SAM" id="Phobius"/>
    </source>
</evidence>
<dbReference type="Proteomes" id="UP000595512">
    <property type="component" value="Chromosome"/>
</dbReference>
<evidence type="ECO:0000313" key="3">
    <source>
        <dbReference type="EMBL" id="QQX24278.1"/>
    </source>
</evidence>
<name>A0A150LH74_9BACI</name>
<dbReference type="InterPro" id="IPR010690">
    <property type="entry name" value="YqfD"/>
</dbReference>
<dbReference type="PATRIC" id="fig|46224.3.peg.3284"/>
<keyword evidence="1" id="KW-1133">Transmembrane helix</keyword>
<dbReference type="EMBL" id="CP066701">
    <property type="protein sequence ID" value="QQX24278.1"/>
    <property type="molecule type" value="Genomic_DNA"/>
</dbReference>
<dbReference type="NCBIfam" id="TIGR02876">
    <property type="entry name" value="spore_yqfD"/>
    <property type="match status" value="1"/>
</dbReference>
<dbReference type="EMBL" id="LQYN01000004">
    <property type="protein sequence ID" value="KYD11595.1"/>
    <property type="molecule type" value="Genomic_DNA"/>
</dbReference>
<reference evidence="2 4" key="1">
    <citation type="submission" date="2016-01" db="EMBL/GenBank/DDBJ databases">
        <title>Genome Sequences of Twelve Sporeforming Bacillus Species Isolated from Foods.</title>
        <authorList>
            <person name="Berendsen E.M."/>
            <person name="Wells-Bennik M.H."/>
            <person name="Krawcyk A.O."/>
            <person name="De Jong A."/>
            <person name="Holsappel S."/>
            <person name="Eijlander R.T."/>
            <person name="Kuipers O.P."/>
        </authorList>
    </citation>
    <scope>NUCLEOTIDE SEQUENCE [LARGE SCALE GENOMIC DNA]</scope>
    <source>
        <strain evidence="2 4">B4102</strain>
    </source>
</reference>
<dbReference type="Proteomes" id="UP000075666">
    <property type="component" value="Unassembled WGS sequence"/>
</dbReference>
<dbReference type="STRING" id="46224.B4102_1498"/>